<dbReference type="STRING" id="2017.SAMN05444320_103747"/>
<reference evidence="2" key="1">
    <citation type="submission" date="2016-11" db="EMBL/GenBank/DDBJ databases">
        <authorList>
            <person name="Jaros S."/>
            <person name="Januszkiewicz K."/>
            <person name="Wedrychowicz H."/>
        </authorList>
    </citation>
    <scope>NUCLEOTIDE SEQUENCE [LARGE SCALE GENOMIC DNA]</scope>
    <source>
        <strain evidence="2">DSM 44523</strain>
    </source>
</reference>
<dbReference type="RefSeq" id="WP_200797470.1">
    <property type="nucleotide sequence ID" value="NZ_FQVN01000003.1"/>
</dbReference>
<accession>A0A1M5BVG5</accession>
<organism evidence="2 3">
    <name type="scientific">Streptoalloteichus hindustanus</name>
    <dbReference type="NCBI Taxonomy" id="2017"/>
    <lineage>
        <taxon>Bacteria</taxon>
        <taxon>Bacillati</taxon>
        <taxon>Actinomycetota</taxon>
        <taxon>Actinomycetes</taxon>
        <taxon>Pseudonocardiales</taxon>
        <taxon>Pseudonocardiaceae</taxon>
        <taxon>Streptoalloteichus</taxon>
    </lineage>
</organism>
<evidence type="ECO:0000313" key="3">
    <source>
        <dbReference type="Proteomes" id="UP000184501"/>
    </source>
</evidence>
<keyword evidence="1" id="KW-0472">Membrane</keyword>
<keyword evidence="3" id="KW-1185">Reference proteome</keyword>
<protein>
    <recommendedName>
        <fullName evidence="4">DUF1440 domain-containing protein</fullName>
    </recommendedName>
</protein>
<feature type="transmembrane region" description="Helical" evidence="1">
    <location>
        <begin position="96"/>
        <end position="116"/>
    </location>
</feature>
<gene>
    <name evidence="2" type="ORF">SAMN05444320_103747</name>
</gene>
<sequence length="152" mass="16394">MARPGGTAPLAQGAARGVVAAMAMSGLRTLSGALGVVRETPPEAIVRERGPSLLRAVPERGERGVIELMHWAYGAVGGAAYSALPRRLRRRWSTGPLYGVLLWGLFEAVMAPLLGLRRTRQPRPAERVALLVDHVLYGWIVGAGSPLRDQRR</sequence>
<dbReference type="Proteomes" id="UP000184501">
    <property type="component" value="Unassembled WGS sequence"/>
</dbReference>
<dbReference type="AlphaFoldDB" id="A0A1M5BVG5"/>
<evidence type="ECO:0008006" key="4">
    <source>
        <dbReference type="Google" id="ProtNLM"/>
    </source>
</evidence>
<keyword evidence="1" id="KW-1133">Transmembrane helix</keyword>
<dbReference type="EMBL" id="FQVN01000003">
    <property type="protein sequence ID" value="SHF46386.1"/>
    <property type="molecule type" value="Genomic_DNA"/>
</dbReference>
<proteinExistence type="predicted"/>
<keyword evidence="1" id="KW-0812">Transmembrane</keyword>
<evidence type="ECO:0000313" key="2">
    <source>
        <dbReference type="EMBL" id="SHF46386.1"/>
    </source>
</evidence>
<name>A0A1M5BVG5_STRHI</name>
<evidence type="ECO:0000256" key="1">
    <source>
        <dbReference type="SAM" id="Phobius"/>
    </source>
</evidence>